<proteinExistence type="predicted"/>
<keyword evidence="4" id="KW-1185">Reference proteome</keyword>
<feature type="compositionally biased region" description="Polar residues" evidence="2">
    <location>
        <begin position="600"/>
        <end position="614"/>
    </location>
</feature>
<evidence type="ECO:0000256" key="1">
    <source>
        <dbReference type="SAM" id="Coils"/>
    </source>
</evidence>
<feature type="region of interest" description="Disordered" evidence="2">
    <location>
        <begin position="242"/>
        <end position="321"/>
    </location>
</feature>
<dbReference type="AlphaFoldDB" id="A0A8H4XEI8"/>
<sequence length="673" mass="77338">MPRIARKGKRRVNNSQIVKPQNPEAPPKASNPSHQYPSTIVYAEGDASDAWEETDDDEDREEGPSNERFPAPYTQYNQSSQPTGLNAIPTNHNEVSSTTRHPKPVSFLGEPSGPNRASAKRPQKPSKPSRLSKGYKHGNASIQEQATTLGPPASNSQHPAFDFQHSYIPNMPGMMDPSATEMPNNMRPTYLPTPRGGYYDSLGYASGGRGMYDTNPYGQHQDRYYASMQGHPAYSLPAHMSSMQMATTPPPPPPQTETPAAPAPPPKEDPEKIRLEAEIAAFKAMAEKSKATEREKELQERAREESEEIARRRAEEETEKTMARLMAEEEKAKIRAEVKAELARDEARRYQRERELQERVQKESEEVTRRREKEGIIARRVAEEERAKAMAEMKADMDRDERRRREDILWMRHKEAEIRERLAAERREKEEEEASKTRFRDDCERLAKLKMLKSIDDFMDTLKERLFTVELPSLHQHIFAGQENGIRVERDQPEHRRMSQQGTSPIDQPRLEESPSLSHSDSFASAEAFDPVAESKDFSKRNNGSSDAMRHRRERHHEREPQISEDFVQRVAHAVAKILRESDNGEILHDQRTRPRGKHQSQFPQTEPRTHKVQVNSPSLEMRKYFGHPTSKIEERYLWTLTDLCTSKTVQSLDIELFEREINHYMELGGSYS</sequence>
<feature type="region of interest" description="Disordered" evidence="2">
    <location>
        <begin position="351"/>
        <end position="371"/>
    </location>
</feature>
<protein>
    <submittedName>
        <fullName evidence="3">Uncharacterized protein</fullName>
    </submittedName>
</protein>
<accession>A0A8H4XEI8</accession>
<dbReference type="Proteomes" id="UP000622797">
    <property type="component" value="Unassembled WGS sequence"/>
</dbReference>
<feature type="compositionally biased region" description="Pro residues" evidence="2">
    <location>
        <begin position="248"/>
        <end position="265"/>
    </location>
</feature>
<organism evidence="3 4">
    <name type="scientific">Fusarium sarcochroum</name>
    <dbReference type="NCBI Taxonomy" id="1208366"/>
    <lineage>
        <taxon>Eukaryota</taxon>
        <taxon>Fungi</taxon>
        <taxon>Dikarya</taxon>
        <taxon>Ascomycota</taxon>
        <taxon>Pezizomycotina</taxon>
        <taxon>Sordariomycetes</taxon>
        <taxon>Hypocreomycetidae</taxon>
        <taxon>Hypocreales</taxon>
        <taxon>Nectriaceae</taxon>
        <taxon>Fusarium</taxon>
        <taxon>Fusarium lateritium species complex</taxon>
    </lineage>
</organism>
<feature type="compositionally biased region" description="Polar residues" evidence="2">
    <location>
        <begin position="74"/>
        <end position="99"/>
    </location>
</feature>
<name>A0A8H4XEI8_9HYPO</name>
<feature type="compositionally biased region" description="Acidic residues" evidence="2">
    <location>
        <begin position="46"/>
        <end position="61"/>
    </location>
</feature>
<reference evidence="3" key="1">
    <citation type="journal article" date="2020" name="BMC Genomics">
        <title>Correction to: Identification and distribution of gene clusters required for synthesis of sphingolipid metabolism inhibitors in diverse species of the filamentous fungus Fusarium.</title>
        <authorList>
            <person name="Kim H.S."/>
            <person name="Lohmar J.M."/>
            <person name="Busman M."/>
            <person name="Brown D.W."/>
            <person name="Naumann T.A."/>
            <person name="Divon H.H."/>
            <person name="Lysoe E."/>
            <person name="Uhlig S."/>
            <person name="Proctor R.H."/>
        </authorList>
    </citation>
    <scope>NUCLEOTIDE SEQUENCE</scope>
    <source>
        <strain evidence="3">NRRL 20472</strain>
    </source>
</reference>
<dbReference type="OrthoDB" id="10549905at2759"/>
<evidence type="ECO:0000313" key="4">
    <source>
        <dbReference type="Proteomes" id="UP000622797"/>
    </source>
</evidence>
<feature type="compositionally biased region" description="Basic and acidic residues" evidence="2">
    <location>
        <begin position="266"/>
        <end position="277"/>
    </location>
</feature>
<comment type="caution">
    <text evidence="3">The sequence shown here is derived from an EMBL/GenBank/DDBJ whole genome shotgun (WGS) entry which is preliminary data.</text>
</comment>
<evidence type="ECO:0000313" key="3">
    <source>
        <dbReference type="EMBL" id="KAF4971465.1"/>
    </source>
</evidence>
<feature type="coiled-coil region" evidence="1">
    <location>
        <begin position="412"/>
        <end position="442"/>
    </location>
</feature>
<feature type="region of interest" description="Disordered" evidence="2">
    <location>
        <begin position="1"/>
        <end position="160"/>
    </location>
</feature>
<feature type="compositionally biased region" description="Polar residues" evidence="2">
    <location>
        <begin position="140"/>
        <end position="158"/>
    </location>
</feature>
<keyword evidence="1" id="KW-0175">Coiled coil</keyword>
<feature type="compositionally biased region" description="Basic residues" evidence="2">
    <location>
        <begin position="1"/>
        <end position="12"/>
    </location>
</feature>
<feature type="region of interest" description="Disordered" evidence="2">
    <location>
        <begin position="591"/>
        <end position="614"/>
    </location>
</feature>
<gene>
    <name evidence="3" type="ORF">FSARC_1693</name>
</gene>
<reference evidence="3" key="2">
    <citation type="submission" date="2020-05" db="EMBL/GenBank/DDBJ databases">
        <authorList>
            <person name="Kim H.-S."/>
            <person name="Proctor R.H."/>
            <person name="Brown D.W."/>
        </authorList>
    </citation>
    <scope>NUCLEOTIDE SEQUENCE</scope>
    <source>
        <strain evidence="3">NRRL 20472</strain>
    </source>
</reference>
<evidence type="ECO:0000256" key="2">
    <source>
        <dbReference type="SAM" id="MobiDB-lite"/>
    </source>
</evidence>
<feature type="compositionally biased region" description="Basic and acidic residues" evidence="2">
    <location>
        <begin position="285"/>
        <end position="321"/>
    </location>
</feature>
<feature type="region of interest" description="Disordered" evidence="2">
    <location>
        <begin position="492"/>
        <end position="561"/>
    </location>
</feature>
<dbReference type="EMBL" id="JABEXW010000093">
    <property type="protein sequence ID" value="KAF4971465.1"/>
    <property type="molecule type" value="Genomic_DNA"/>
</dbReference>